<keyword evidence="2" id="KW-1185">Reference proteome</keyword>
<gene>
    <name evidence="1" type="ORF">BCR44DRAFT_300227</name>
</gene>
<name>A0A1Y2HF31_9FUNG</name>
<organism evidence="1 2">
    <name type="scientific">Catenaria anguillulae PL171</name>
    <dbReference type="NCBI Taxonomy" id="765915"/>
    <lineage>
        <taxon>Eukaryota</taxon>
        <taxon>Fungi</taxon>
        <taxon>Fungi incertae sedis</taxon>
        <taxon>Blastocladiomycota</taxon>
        <taxon>Blastocladiomycetes</taxon>
        <taxon>Blastocladiales</taxon>
        <taxon>Catenariaceae</taxon>
        <taxon>Catenaria</taxon>
    </lineage>
</organism>
<evidence type="ECO:0000313" key="2">
    <source>
        <dbReference type="Proteomes" id="UP000193411"/>
    </source>
</evidence>
<dbReference type="AlphaFoldDB" id="A0A1Y2HF31"/>
<dbReference type="EMBL" id="MCFL01000044">
    <property type="protein sequence ID" value="ORZ32614.1"/>
    <property type="molecule type" value="Genomic_DNA"/>
</dbReference>
<reference evidence="1 2" key="1">
    <citation type="submission" date="2016-07" db="EMBL/GenBank/DDBJ databases">
        <title>Pervasive Adenine N6-methylation of Active Genes in Fungi.</title>
        <authorList>
            <consortium name="DOE Joint Genome Institute"/>
            <person name="Mondo S.J."/>
            <person name="Dannebaum R.O."/>
            <person name="Kuo R.C."/>
            <person name="Labutti K."/>
            <person name="Haridas S."/>
            <person name="Kuo A."/>
            <person name="Salamov A."/>
            <person name="Ahrendt S.R."/>
            <person name="Lipzen A."/>
            <person name="Sullivan W."/>
            <person name="Andreopoulos W.B."/>
            <person name="Clum A."/>
            <person name="Lindquist E."/>
            <person name="Daum C."/>
            <person name="Ramamoorthy G.K."/>
            <person name="Gryganskyi A."/>
            <person name="Culley D."/>
            <person name="Magnuson J.K."/>
            <person name="James T.Y."/>
            <person name="O'Malley M.A."/>
            <person name="Stajich J.E."/>
            <person name="Spatafora J.W."/>
            <person name="Visel A."/>
            <person name="Grigoriev I.V."/>
        </authorList>
    </citation>
    <scope>NUCLEOTIDE SEQUENCE [LARGE SCALE GENOMIC DNA]</scope>
    <source>
        <strain evidence="1 2">PL171</strain>
    </source>
</reference>
<accession>A0A1Y2HF31</accession>
<proteinExistence type="predicted"/>
<sequence length="230" mass="26207">MCEGESRWDSLWRRKRANRGVQWRVCLRCGLAVGLVSGQSSWRAVGSVWSKWLGLENERQEAFHGTGRRPMLRAQSGAGRERGSGYGQWIAQSMCRVEDILHYEVSIQTVELLHGRVESQFNLRYLATTENSNNFAPYLINIYFALSGCEQALPSHDTQHRLDSLNSIGDVSWCWPQREHEGPDCMFSAFPIQNSRTTQANHASCQWEPKASSSCHEVGRQKAFIRQGEM</sequence>
<comment type="caution">
    <text evidence="1">The sequence shown here is derived from an EMBL/GenBank/DDBJ whole genome shotgun (WGS) entry which is preliminary data.</text>
</comment>
<evidence type="ECO:0000313" key="1">
    <source>
        <dbReference type="EMBL" id="ORZ32614.1"/>
    </source>
</evidence>
<dbReference type="Proteomes" id="UP000193411">
    <property type="component" value="Unassembled WGS sequence"/>
</dbReference>
<protein>
    <submittedName>
        <fullName evidence="1">Uncharacterized protein</fullName>
    </submittedName>
</protein>